<accession>A0A699JVS7</accession>
<dbReference type="EMBL" id="BKCJ010445843">
    <property type="protein sequence ID" value="GFA56122.1"/>
    <property type="molecule type" value="Genomic_DNA"/>
</dbReference>
<gene>
    <name evidence="1" type="ORF">Tci_628094</name>
</gene>
<name>A0A699JVS7_TANCI</name>
<dbReference type="AlphaFoldDB" id="A0A699JVS7"/>
<sequence>RRYPLLRFTLEQMLNAVRLRVEEESKMSLELLSFGVDATIDLEEKHKVFNAAGEELSVAKQKMMLLDSVAERSLRLLS</sequence>
<reference evidence="1" key="1">
    <citation type="journal article" date="2019" name="Sci. Rep.">
        <title>Draft genome of Tanacetum cinerariifolium, the natural source of mosquito coil.</title>
        <authorList>
            <person name="Yamashiro T."/>
            <person name="Shiraishi A."/>
            <person name="Satake H."/>
            <person name="Nakayama K."/>
        </authorList>
    </citation>
    <scope>NUCLEOTIDE SEQUENCE</scope>
</reference>
<organism evidence="1">
    <name type="scientific">Tanacetum cinerariifolium</name>
    <name type="common">Dalmatian daisy</name>
    <name type="synonym">Chrysanthemum cinerariifolium</name>
    <dbReference type="NCBI Taxonomy" id="118510"/>
    <lineage>
        <taxon>Eukaryota</taxon>
        <taxon>Viridiplantae</taxon>
        <taxon>Streptophyta</taxon>
        <taxon>Embryophyta</taxon>
        <taxon>Tracheophyta</taxon>
        <taxon>Spermatophyta</taxon>
        <taxon>Magnoliopsida</taxon>
        <taxon>eudicotyledons</taxon>
        <taxon>Gunneridae</taxon>
        <taxon>Pentapetalae</taxon>
        <taxon>asterids</taxon>
        <taxon>campanulids</taxon>
        <taxon>Asterales</taxon>
        <taxon>Asteraceae</taxon>
        <taxon>Asteroideae</taxon>
        <taxon>Anthemideae</taxon>
        <taxon>Anthemidinae</taxon>
        <taxon>Tanacetum</taxon>
    </lineage>
</organism>
<feature type="non-terminal residue" evidence="1">
    <location>
        <position position="1"/>
    </location>
</feature>
<protein>
    <submittedName>
        <fullName evidence="1">Uncharacterized protein</fullName>
    </submittedName>
</protein>
<comment type="caution">
    <text evidence="1">The sequence shown here is derived from an EMBL/GenBank/DDBJ whole genome shotgun (WGS) entry which is preliminary data.</text>
</comment>
<proteinExistence type="predicted"/>
<evidence type="ECO:0000313" key="1">
    <source>
        <dbReference type="EMBL" id="GFA56122.1"/>
    </source>
</evidence>